<reference evidence="2" key="1">
    <citation type="submission" date="2023-05" db="EMBL/GenBank/DDBJ databases">
        <authorList>
            <person name="Zhang X."/>
        </authorList>
    </citation>
    <scope>NUCLEOTIDE SEQUENCE</scope>
    <source>
        <strain evidence="2">YF14B1</strain>
    </source>
</reference>
<feature type="chain" id="PRO_5041942185" description="DUF4468 domain-containing protein" evidence="1">
    <location>
        <begin position="17"/>
        <end position="194"/>
    </location>
</feature>
<name>A0AAE3QQE2_9BACT</name>
<accession>A0AAE3QQE2</accession>
<organism evidence="2 3">
    <name type="scientific">Xanthocytophaga flava</name>
    <dbReference type="NCBI Taxonomy" id="3048013"/>
    <lineage>
        <taxon>Bacteria</taxon>
        <taxon>Pseudomonadati</taxon>
        <taxon>Bacteroidota</taxon>
        <taxon>Cytophagia</taxon>
        <taxon>Cytophagales</taxon>
        <taxon>Rhodocytophagaceae</taxon>
        <taxon>Xanthocytophaga</taxon>
    </lineage>
</organism>
<evidence type="ECO:0000313" key="2">
    <source>
        <dbReference type="EMBL" id="MDJ1481300.1"/>
    </source>
</evidence>
<dbReference type="RefSeq" id="WP_313978880.1">
    <property type="nucleotide sequence ID" value="NZ_JASJOS010000005.1"/>
</dbReference>
<comment type="caution">
    <text evidence="2">The sequence shown here is derived from an EMBL/GenBank/DDBJ whole genome shotgun (WGS) entry which is preliminary data.</text>
</comment>
<evidence type="ECO:0008006" key="4">
    <source>
        <dbReference type="Google" id="ProtNLM"/>
    </source>
</evidence>
<protein>
    <recommendedName>
        <fullName evidence="4">DUF4468 domain-containing protein</fullName>
    </recommendedName>
</protein>
<sequence>MKYLLFLFLFPYLAIAQDDLYGDKVKPKMDNDMKKWAGDKASVCEYLKNEKDEFTKKQVIEVGTDLCTLILDGDEIFFRYSLTIISFSGLGNKLQVEKGSTFYLRLEDDTVLNLLIEDAKHLTNSSGGGIIITCRLTEDQLDSLTKHPAIRFRINLGIDKQDGDINTRKGRKLMQGAQCLKMHLDYERYKASKK</sequence>
<gene>
    <name evidence="2" type="ORF">QNI16_12455</name>
</gene>
<dbReference type="EMBL" id="JASJOS010000005">
    <property type="protein sequence ID" value="MDJ1481300.1"/>
    <property type="molecule type" value="Genomic_DNA"/>
</dbReference>
<keyword evidence="1" id="KW-0732">Signal</keyword>
<evidence type="ECO:0000256" key="1">
    <source>
        <dbReference type="SAM" id="SignalP"/>
    </source>
</evidence>
<feature type="signal peptide" evidence="1">
    <location>
        <begin position="1"/>
        <end position="16"/>
    </location>
</feature>
<dbReference type="Proteomes" id="UP001241110">
    <property type="component" value="Unassembled WGS sequence"/>
</dbReference>
<dbReference type="AlphaFoldDB" id="A0AAE3QQE2"/>
<evidence type="ECO:0000313" key="3">
    <source>
        <dbReference type="Proteomes" id="UP001241110"/>
    </source>
</evidence>
<proteinExistence type="predicted"/>